<dbReference type="InterPro" id="IPR011761">
    <property type="entry name" value="ATP-grasp"/>
</dbReference>
<evidence type="ECO:0000256" key="1">
    <source>
        <dbReference type="PROSITE-ProRule" id="PRU00409"/>
    </source>
</evidence>
<name>A0A0H2MHT8_9PROT</name>
<proteinExistence type="predicted"/>
<comment type="caution">
    <text evidence="3">The sequence shown here is derived from an EMBL/GenBank/DDBJ whole genome shotgun (WGS) entry which is preliminary data.</text>
</comment>
<keyword evidence="1" id="KW-0547">Nucleotide-binding</keyword>
<dbReference type="Gene3D" id="3.30.470.20">
    <property type="entry name" value="ATP-grasp fold, B domain"/>
    <property type="match status" value="1"/>
</dbReference>
<feature type="domain" description="ATP-grasp" evidence="2">
    <location>
        <begin position="114"/>
        <end position="294"/>
    </location>
</feature>
<reference evidence="3 4" key="1">
    <citation type="submission" date="2015-03" db="EMBL/GenBank/DDBJ databases">
        <title>Genome Sequence of Kiloniella spongiae MEBiC09566, isolated from a marine sponge.</title>
        <authorList>
            <person name="Shao Z."/>
            <person name="Wang L."/>
            <person name="Li X."/>
        </authorList>
    </citation>
    <scope>NUCLEOTIDE SEQUENCE [LARGE SCALE GENOMIC DNA]</scope>
    <source>
        <strain evidence="3 4">MEBiC09566</strain>
    </source>
</reference>
<keyword evidence="1" id="KW-0067">ATP-binding</keyword>
<accession>A0A0H2MHT8</accession>
<dbReference type="Gene3D" id="3.30.1490.20">
    <property type="entry name" value="ATP-grasp fold, A domain"/>
    <property type="match status" value="1"/>
</dbReference>
<dbReference type="RefSeq" id="WP_047764846.1">
    <property type="nucleotide sequence ID" value="NZ_LAQL01000008.1"/>
</dbReference>
<dbReference type="STRING" id="1489064.WH96_14195"/>
<dbReference type="PATRIC" id="fig|1489064.4.peg.4184"/>
<gene>
    <name evidence="3" type="ORF">WH96_14195</name>
</gene>
<dbReference type="EMBL" id="LAQL01000008">
    <property type="protein sequence ID" value="KLN60317.1"/>
    <property type="molecule type" value="Genomic_DNA"/>
</dbReference>
<dbReference type="OrthoDB" id="9765608at2"/>
<dbReference type="PROSITE" id="PS50975">
    <property type="entry name" value="ATP_GRASP"/>
    <property type="match status" value="1"/>
</dbReference>
<evidence type="ECO:0000313" key="3">
    <source>
        <dbReference type="EMBL" id="KLN60317.1"/>
    </source>
</evidence>
<evidence type="ECO:0000313" key="4">
    <source>
        <dbReference type="Proteomes" id="UP000035444"/>
    </source>
</evidence>
<dbReference type="Proteomes" id="UP000035444">
    <property type="component" value="Unassembled WGS sequence"/>
</dbReference>
<dbReference type="Gene3D" id="3.40.50.20">
    <property type="match status" value="1"/>
</dbReference>
<dbReference type="Pfam" id="PF15632">
    <property type="entry name" value="ATPgrasp_Ter"/>
    <property type="match status" value="1"/>
</dbReference>
<dbReference type="AlphaFoldDB" id="A0A0H2MHT8"/>
<organism evidence="3 4">
    <name type="scientific">Kiloniella spongiae</name>
    <dbReference type="NCBI Taxonomy" id="1489064"/>
    <lineage>
        <taxon>Bacteria</taxon>
        <taxon>Pseudomonadati</taxon>
        <taxon>Pseudomonadota</taxon>
        <taxon>Alphaproteobacteria</taxon>
        <taxon>Rhodospirillales</taxon>
        <taxon>Kiloniellaceae</taxon>
        <taxon>Kiloniella</taxon>
    </lineage>
</organism>
<dbReference type="GO" id="GO:0046872">
    <property type="term" value="F:metal ion binding"/>
    <property type="evidence" value="ECO:0007669"/>
    <property type="project" value="InterPro"/>
</dbReference>
<evidence type="ECO:0000259" key="2">
    <source>
        <dbReference type="PROSITE" id="PS50975"/>
    </source>
</evidence>
<dbReference type="PROSITE" id="PS00867">
    <property type="entry name" value="CPSASE_2"/>
    <property type="match status" value="1"/>
</dbReference>
<dbReference type="GO" id="GO:0005524">
    <property type="term" value="F:ATP binding"/>
    <property type="evidence" value="ECO:0007669"/>
    <property type="project" value="UniProtKB-UniRule"/>
</dbReference>
<dbReference type="SUPFAM" id="SSF56059">
    <property type="entry name" value="Glutathione synthetase ATP-binding domain-like"/>
    <property type="match status" value="1"/>
</dbReference>
<dbReference type="InterPro" id="IPR005479">
    <property type="entry name" value="CPAse_ATP-bd"/>
</dbReference>
<dbReference type="InterPro" id="IPR013815">
    <property type="entry name" value="ATP_grasp_subdomain_1"/>
</dbReference>
<sequence>MRTILVSGASGIVGYGILRSLQQAKSTYKLIGTSIYCDSVAPGFCDFFIEAPATNDPSYLDWLLDTIDKYNVDMIIPGIEADVYKWILHVEDIIQSGAFPLINTTELVKLCKDKWVFYNKLVQSGLPCVIRSSLDRDFIKLEQSFGLPFILKPREGFGSKGVKKITDIKTFLEVKKEIGEQFMAQELVGTDEDEYTTAAFCDGRGGYVGAITLRRKLSKDGFTEKAEVISSDDFAEIISELCWLLKPVGPTNFQFRKDGESIKLLEINPRISSSTSIRTAFGYNESEMAVNYFLEKQEQTQPILRMGRAVRYTDEYVFYDDSIYL</sequence>
<keyword evidence="4" id="KW-1185">Reference proteome</keyword>
<protein>
    <submittedName>
        <fullName evidence="3">Carbamoyl-phosphate synthase subunit L</fullName>
    </submittedName>
</protein>